<dbReference type="Proteomes" id="UP001141806">
    <property type="component" value="Unassembled WGS sequence"/>
</dbReference>
<keyword evidence="2" id="KW-1185">Reference proteome</keyword>
<dbReference type="OrthoDB" id="40021at2759"/>
<evidence type="ECO:0000313" key="2">
    <source>
        <dbReference type="Proteomes" id="UP001141806"/>
    </source>
</evidence>
<dbReference type="InterPro" id="IPR044608">
    <property type="entry name" value="Ect1/PCYT2"/>
</dbReference>
<evidence type="ECO:0000313" key="1">
    <source>
        <dbReference type="EMBL" id="KAJ4949794.1"/>
    </source>
</evidence>
<accession>A0A9Q0GQA0</accession>
<sequence length="67" mass="7600">MLSGEADPYAAPKAMGIFKMLESPKDITTTSVAKRIIANHEVYEKRNAKKNESEKRYYAEKKYVSGD</sequence>
<dbReference type="Gene3D" id="3.40.50.620">
    <property type="entry name" value="HUPs"/>
    <property type="match status" value="1"/>
</dbReference>
<reference evidence="1" key="1">
    <citation type="journal article" date="2023" name="Plant J.">
        <title>The genome of the king protea, Protea cynaroides.</title>
        <authorList>
            <person name="Chang J."/>
            <person name="Duong T.A."/>
            <person name="Schoeman C."/>
            <person name="Ma X."/>
            <person name="Roodt D."/>
            <person name="Barker N."/>
            <person name="Li Z."/>
            <person name="Van de Peer Y."/>
            <person name="Mizrachi E."/>
        </authorList>
    </citation>
    <scope>NUCLEOTIDE SEQUENCE</scope>
    <source>
        <tissue evidence="1">Young leaves</tissue>
    </source>
</reference>
<proteinExistence type="predicted"/>
<protein>
    <submittedName>
        <fullName evidence="1">Uncharacterized protein</fullName>
    </submittedName>
</protein>
<dbReference type="GO" id="GO:0004306">
    <property type="term" value="F:ethanolamine-phosphate cytidylyltransferase activity"/>
    <property type="evidence" value="ECO:0007669"/>
    <property type="project" value="InterPro"/>
</dbReference>
<dbReference type="InterPro" id="IPR014729">
    <property type="entry name" value="Rossmann-like_a/b/a_fold"/>
</dbReference>
<dbReference type="GO" id="GO:0005737">
    <property type="term" value="C:cytoplasm"/>
    <property type="evidence" value="ECO:0007669"/>
    <property type="project" value="TreeGrafter"/>
</dbReference>
<dbReference type="PANTHER" id="PTHR45780:SF5">
    <property type="entry name" value="ETHANOLAMINE-PHOSPHATE CYTIDYLYLTRANSFERASE"/>
    <property type="match status" value="1"/>
</dbReference>
<dbReference type="GO" id="GO:0006646">
    <property type="term" value="P:phosphatidylethanolamine biosynthetic process"/>
    <property type="evidence" value="ECO:0007669"/>
    <property type="project" value="InterPro"/>
</dbReference>
<dbReference type="PANTHER" id="PTHR45780">
    <property type="entry name" value="ETHANOLAMINE-PHOSPHATE CYTIDYLYLTRANSFERASE"/>
    <property type="match status" value="1"/>
</dbReference>
<dbReference type="EMBL" id="JAMYWD010000347">
    <property type="protein sequence ID" value="KAJ4949794.1"/>
    <property type="molecule type" value="Genomic_DNA"/>
</dbReference>
<gene>
    <name evidence="1" type="ORF">NE237_000126</name>
</gene>
<dbReference type="AlphaFoldDB" id="A0A9Q0GQA0"/>
<name>A0A9Q0GQA0_9MAGN</name>
<organism evidence="1 2">
    <name type="scientific">Protea cynaroides</name>
    <dbReference type="NCBI Taxonomy" id="273540"/>
    <lineage>
        <taxon>Eukaryota</taxon>
        <taxon>Viridiplantae</taxon>
        <taxon>Streptophyta</taxon>
        <taxon>Embryophyta</taxon>
        <taxon>Tracheophyta</taxon>
        <taxon>Spermatophyta</taxon>
        <taxon>Magnoliopsida</taxon>
        <taxon>Proteales</taxon>
        <taxon>Proteaceae</taxon>
        <taxon>Protea</taxon>
    </lineage>
</organism>
<comment type="caution">
    <text evidence="1">The sequence shown here is derived from an EMBL/GenBank/DDBJ whole genome shotgun (WGS) entry which is preliminary data.</text>
</comment>